<evidence type="ECO:0000256" key="2">
    <source>
        <dbReference type="PROSITE-ProRule" id="PRU00108"/>
    </source>
</evidence>
<feature type="domain" description="Homeobox" evidence="6">
    <location>
        <begin position="111"/>
        <end position="158"/>
    </location>
</feature>
<dbReference type="GO" id="GO:0003677">
    <property type="term" value="F:DNA binding"/>
    <property type="evidence" value="ECO:0007669"/>
    <property type="project" value="UniProtKB-UniRule"/>
</dbReference>
<keyword evidence="2 3" id="KW-0539">Nucleus</keyword>
<evidence type="ECO:0000313" key="8">
    <source>
        <dbReference type="Proteomes" id="UP000694556"/>
    </source>
</evidence>
<sequence>MNLNFTSPVHPVSAPRPTSFFIEDILLHKPKPLREVPPEHFPGSLASRVPLLDYGYPLMPTPTLLAPHPHPALHKPEHHHHHHPYFLTASGVPVPALFQPHAAPELPGKHCRRRKARTVFSDSQLSGLEKRFEIQRYLSTPERVELATALSLSETQVRGGSSLRQGWHLSLPPCSLPIPFLILFSLFHAYFLFLFIFIFKSSSRSPPPGENLVPEPADEAQKAAAENPRRPQRGWGRGEPGAELPGARADRGGRRRAPQRPPRPLPAAGPRGRGGHPGGGGPPGRPPPPLGPASPSPDPTNRPSPPSLQ</sequence>
<keyword evidence="5" id="KW-0812">Transmembrane</keyword>
<evidence type="ECO:0000256" key="4">
    <source>
        <dbReference type="SAM" id="MobiDB-lite"/>
    </source>
</evidence>
<feature type="transmembrane region" description="Helical" evidence="5">
    <location>
        <begin position="178"/>
        <end position="199"/>
    </location>
</feature>
<dbReference type="PROSITE" id="PS50071">
    <property type="entry name" value="HOMEOBOX_2"/>
    <property type="match status" value="1"/>
</dbReference>
<name>A0A8C3CAS9_CAIMO</name>
<keyword evidence="2 3" id="KW-0371">Homeobox</keyword>
<dbReference type="PANTHER" id="PTHR24333">
    <property type="entry name" value="HOMEO BOX HB9 LIKE A-RELATED"/>
    <property type="match status" value="1"/>
</dbReference>
<keyword evidence="5" id="KW-0472">Membrane</keyword>
<dbReference type="PANTHER" id="PTHR24333:SF8">
    <property type="entry name" value="HOMEOBOX PROTEIN CEH-62"/>
    <property type="match status" value="1"/>
</dbReference>
<evidence type="ECO:0000256" key="3">
    <source>
        <dbReference type="RuleBase" id="RU000682"/>
    </source>
</evidence>
<reference evidence="7" key="1">
    <citation type="submission" date="2018-09" db="EMBL/GenBank/DDBJ databases">
        <title>Common duck and Muscovy duck high density SNP chip.</title>
        <authorList>
            <person name="Vignal A."/>
            <person name="Thebault N."/>
            <person name="Warren W.C."/>
        </authorList>
    </citation>
    <scope>NUCLEOTIDE SEQUENCE [LARGE SCALE GENOMIC DNA]</scope>
</reference>
<evidence type="ECO:0000256" key="5">
    <source>
        <dbReference type="SAM" id="Phobius"/>
    </source>
</evidence>
<dbReference type="SUPFAM" id="SSF46689">
    <property type="entry name" value="Homeodomain-like"/>
    <property type="match status" value="1"/>
</dbReference>
<dbReference type="CDD" id="cd00086">
    <property type="entry name" value="homeodomain"/>
    <property type="match status" value="1"/>
</dbReference>
<protein>
    <submittedName>
        <fullName evidence="7">Brain specific homeobox</fullName>
    </submittedName>
</protein>
<proteinExistence type="predicted"/>
<feature type="DNA-binding region" description="Homeobox" evidence="2">
    <location>
        <begin position="113"/>
        <end position="159"/>
    </location>
</feature>
<dbReference type="Ensembl" id="ENSCMMT00000019728.1">
    <property type="protein sequence ID" value="ENSCMMP00000017962.1"/>
    <property type="gene ID" value="ENSCMMG00000011379.1"/>
</dbReference>
<dbReference type="GO" id="GO:0005634">
    <property type="term" value="C:nucleus"/>
    <property type="evidence" value="ECO:0007669"/>
    <property type="project" value="UniProtKB-SubCell"/>
</dbReference>
<keyword evidence="8" id="KW-1185">Reference proteome</keyword>
<accession>A0A8C3CAS9</accession>
<reference evidence="7" key="2">
    <citation type="submission" date="2025-08" db="UniProtKB">
        <authorList>
            <consortium name="Ensembl"/>
        </authorList>
    </citation>
    <scope>IDENTIFICATION</scope>
</reference>
<keyword evidence="2 3" id="KW-0238">DNA-binding</keyword>
<dbReference type="InterPro" id="IPR050848">
    <property type="entry name" value="Homeobox_TF"/>
</dbReference>
<reference evidence="7" key="3">
    <citation type="submission" date="2025-09" db="UniProtKB">
        <authorList>
            <consortium name="Ensembl"/>
        </authorList>
    </citation>
    <scope>IDENTIFICATION</scope>
</reference>
<evidence type="ECO:0000259" key="6">
    <source>
        <dbReference type="PROSITE" id="PS50071"/>
    </source>
</evidence>
<dbReference type="Gene3D" id="1.10.10.60">
    <property type="entry name" value="Homeodomain-like"/>
    <property type="match status" value="1"/>
</dbReference>
<dbReference type="Pfam" id="PF00046">
    <property type="entry name" value="Homeodomain"/>
    <property type="match status" value="1"/>
</dbReference>
<feature type="compositionally biased region" description="Pro residues" evidence="4">
    <location>
        <begin position="283"/>
        <end position="309"/>
    </location>
</feature>
<feature type="region of interest" description="Disordered" evidence="4">
    <location>
        <begin position="206"/>
        <end position="309"/>
    </location>
</feature>
<dbReference type="Proteomes" id="UP000694556">
    <property type="component" value="Chromosome 25"/>
</dbReference>
<dbReference type="InterPro" id="IPR001356">
    <property type="entry name" value="HD"/>
</dbReference>
<evidence type="ECO:0000256" key="1">
    <source>
        <dbReference type="ARBA" id="ARBA00004123"/>
    </source>
</evidence>
<dbReference type="AlphaFoldDB" id="A0A8C3CAS9"/>
<organism evidence="7 8">
    <name type="scientific">Cairina moschata</name>
    <name type="common">Muscovy duck</name>
    <dbReference type="NCBI Taxonomy" id="8855"/>
    <lineage>
        <taxon>Eukaryota</taxon>
        <taxon>Metazoa</taxon>
        <taxon>Chordata</taxon>
        <taxon>Craniata</taxon>
        <taxon>Vertebrata</taxon>
        <taxon>Euteleostomi</taxon>
        <taxon>Archelosauria</taxon>
        <taxon>Archosauria</taxon>
        <taxon>Dinosauria</taxon>
        <taxon>Saurischia</taxon>
        <taxon>Theropoda</taxon>
        <taxon>Coelurosauria</taxon>
        <taxon>Aves</taxon>
        <taxon>Neognathae</taxon>
        <taxon>Galloanserae</taxon>
        <taxon>Anseriformes</taxon>
        <taxon>Anatidae</taxon>
        <taxon>Anatinae</taxon>
        <taxon>Cairina</taxon>
    </lineage>
</organism>
<keyword evidence="5" id="KW-1133">Transmembrane helix</keyword>
<dbReference type="InterPro" id="IPR009057">
    <property type="entry name" value="Homeodomain-like_sf"/>
</dbReference>
<feature type="compositionally biased region" description="Gly residues" evidence="4">
    <location>
        <begin position="271"/>
        <end position="282"/>
    </location>
</feature>
<comment type="subcellular location">
    <subcellularLocation>
        <location evidence="1 2 3">Nucleus</location>
    </subcellularLocation>
</comment>
<dbReference type="SMART" id="SM00389">
    <property type="entry name" value="HOX"/>
    <property type="match status" value="1"/>
</dbReference>
<evidence type="ECO:0000313" key="7">
    <source>
        <dbReference type="Ensembl" id="ENSCMMP00000017962.1"/>
    </source>
</evidence>